<dbReference type="OrthoDB" id="342264at2759"/>
<dbReference type="Pfam" id="PF16770">
    <property type="entry name" value="RTT107_BRCT_5"/>
    <property type="match status" value="1"/>
</dbReference>
<dbReference type="CDD" id="cd18436">
    <property type="entry name" value="BRCT_BRC1_like_rpt2"/>
    <property type="match status" value="1"/>
</dbReference>
<dbReference type="EMBL" id="JAPMSZ010000010">
    <property type="protein sequence ID" value="KAJ5086621.1"/>
    <property type="molecule type" value="Genomic_DNA"/>
</dbReference>
<dbReference type="Gene3D" id="3.40.50.10190">
    <property type="entry name" value="BRCT domain"/>
    <property type="match status" value="5"/>
</dbReference>
<feature type="domain" description="BRCT" evidence="2">
    <location>
        <begin position="5"/>
        <end position="103"/>
    </location>
</feature>
<accession>A0A9W9ERP0</accession>
<evidence type="ECO:0000313" key="4">
    <source>
        <dbReference type="Proteomes" id="UP001141434"/>
    </source>
</evidence>
<feature type="domain" description="BRCT" evidence="2">
    <location>
        <begin position="340"/>
        <end position="423"/>
    </location>
</feature>
<sequence length="856" mass="95939">MASDGESKLLEQCNICIICSKDLSRDTAEQLAATISQHGGEATLVEPGDAVPEVTQFSHLVSHTIDFPAYDTACDALIPVVKPQWVNTSLAKRKLANPRQYSPDPRLFLNDVVVTCGDIPEGDKDAIIGGVVAKGGLYSPRISAMVTHLVDLTTDSDKARLVHARKLPIKVLLPHWFDDCLKLGRRIDERPYTLPDPEILRAGPDVPIRWQENKDLVGASSPEPSKLPSRAKSVHSEDQRSVFHEKCVMLSTDLGIGVHLRESIETVLKQGGATMTTDVNHADMLICRYREGFVYRTASRLNKEVGNLAWLYHLMTFNTYTSPLRRLLHYPISRAGIPGFQDLKISLSNYIGEARIYLENLIAASGAECTKTLKQENTHLITAHGNSEKCSAAREWGLQVVNHLWLEESYAKWRLQPASDPRYSHFPLRTNLGEVAGQTRLDRDVLEHIFFSSEDTVPPSPRRAMQSKDQNTAAMQPPAETKRRIENAAETTHGTPQANGKSRRPSEHKKLQTPARSRLMSEGKENDTPSSTSSRRSKETATARLHDIAPDIALYEKEMKRVGGVIYGGRRKSDEDRVRENHKKRRSVEAQDGSDGEHANEAKRQKKSRPPIAMHLLITGYQKWVGKGNEKKEDADKRHLRDLGIMVVQDARKCTHIAAPSILRTTKFVNALAYGPTIVHTDFITDCLKKDELMDPADFPLVDQASEKKFGFSLAKSTAKAKANKNKLLRGYRIHCVEDIRGGIDAFKSIIEANGGECLPFRGRLGLANQARREESDDEDSDMDDNQPGRNEVFLLSSAGPKHARLWPRFRQLALDIKKTPRIVRVDWLLDMAMSQEPHPPEEYELTEDMVEDVDE</sequence>
<feature type="region of interest" description="Disordered" evidence="1">
    <location>
        <begin position="837"/>
        <end position="856"/>
    </location>
</feature>
<feature type="compositionally biased region" description="Acidic residues" evidence="1">
    <location>
        <begin position="776"/>
        <end position="785"/>
    </location>
</feature>
<reference evidence="3" key="1">
    <citation type="submission" date="2022-11" db="EMBL/GenBank/DDBJ databases">
        <authorList>
            <person name="Petersen C."/>
        </authorList>
    </citation>
    <scope>NUCLEOTIDE SEQUENCE</scope>
    <source>
        <strain evidence="3">IBT 34128</strain>
    </source>
</reference>
<evidence type="ECO:0000256" key="1">
    <source>
        <dbReference type="SAM" id="MobiDB-lite"/>
    </source>
</evidence>
<dbReference type="RefSeq" id="XP_056508746.1">
    <property type="nucleotide sequence ID" value="XM_056658453.1"/>
</dbReference>
<dbReference type="Pfam" id="PF12738">
    <property type="entry name" value="PTCB-BRCT"/>
    <property type="match status" value="1"/>
</dbReference>
<dbReference type="PANTHER" id="PTHR47667:SF1">
    <property type="entry name" value="REGULATOR OF TY1 TRANSPOSITION PROTEIN 107"/>
    <property type="match status" value="1"/>
</dbReference>
<feature type="region of interest" description="Disordered" evidence="1">
    <location>
        <begin position="573"/>
        <end position="611"/>
    </location>
</feature>
<dbReference type="Proteomes" id="UP001141434">
    <property type="component" value="Unassembled WGS sequence"/>
</dbReference>
<dbReference type="AlphaFoldDB" id="A0A9W9ERP0"/>
<dbReference type="GO" id="GO:0035361">
    <property type="term" value="C:Cul8-RING ubiquitin ligase complex"/>
    <property type="evidence" value="ECO:0007669"/>
    <property type="project" value="TreeGrafter"/>
</dbReference>
<comment type="caution">
    <text evidence="3">The sequence shown here is derived from an EMBL/GenBank/DDBJ whole genome shotgun (WGS) entry which is preliminary data.</text>
</comment>
<evidence type="ECO:0000313" key="3">
    <source>
        <dbReference type="EMBL" id="KAJ5086621.1"/>
    </source>
</evidence>
<feature type="compositionally biased region" description="Acidic residues" evidence="1">
    <location>
        <begin position="843"/>
        <end position="856"/>
    </location>
</feature>
<feature type="domain" description="BRCT" evidence="2">
    <location>
        <begin position="616"/>
        <end position="701"/>
    </location>
</feature>
<dbReference type="InterPro" id="IPR036420">
    <property type="entry name" value="BRCT_dom_sf"/>
</dbReference>
<dbReference type="SUPFAM" id="SSF52113">
    <property type="entry name" value="BRCT domain"/>
    <property type="match status" value="4"/>
</dbReference>
<evidence type="ECO:0000259" key="2">
    <source>
        <dbReference type="PROSITE" id="PS50172"/>
    </source>
</evidence>
<protein>
    <recommendedName>
        <fullName evidence="2">BRCT domain-containing protein</fullName>
    </recommendedName>
</protein>
<dbReference type="GeneID" id="81397622"/>
<dbReference type="GO" id="GO:1990683">
    <property type="term" value="P:DNA double-strand break attachment to nuclear envelope"/>
    <property type="evidence" value="ECO:0007669"/>
    <property type="project" value="TreeGrafter"/>
</dbReference>
<dbReference type="SMART" id="SM00292">
    <property type="entry name" value="BRCT"/>
    <property type="match status" value="6"/>
</dbReference>
<dbReference type="CDD" id="cd17743">
    <property type="entry name" value="BRCT_BRC1_like_rpt5"/>
    <property type="match status" value="1"/>
</dbReference>
<dbReference type="InterPro" id="IPR053036">
    <property type="entry name" value="CellCycle_DNARepair_Reg"/>
</dbReference>
<feature type="compositionally biased region" description="Polar residues" evidence="1">
    <location>
        <begin position="489"/>
        <end position="500"/>
    </location>
</feature>
<keyword evidence="4" id="KW-1185">Reference proteome</keyword>
<feature type="region of interest" description="Disordered" evidence="1">
    <location>
        <begin position="452"/>
        <end position="544"/>
    </location>
</feature>
<feature type="domain" description="BRCT" evidence="2">
    <location>
        <begin position="103"/>
        <end position="194"/>
    </location>
</feature>
<reference evidence="3" key="2">
    <citation type="journal article" date="2023" name="IMA Fungus">
        <title>Comparative genomic study of the Penicillium genus elucidates a diverse pangenome and 15 lateral gene transfer events.</title>
        <authorList>
            <person name="Petersen C."/>
            <person name="Sorensen T."/>
            <person name="Nielsen M.R."/>
            <person name="Sondergaard T.E."/>
            <person name="Sorensen J.L."/>
            <person name="Fitzpatrick D.A."/>
            <person name="Frisvad J.C."/>
            <person name="Nielsen K.L."/>
        </authorList>
    </citation>
    <scope>NUCLEOTIDE SEQUENCE</scope>
    <source>
        <strain evidence="3">IBT 34128</strain>
    </source>
</reference>
<dbReference type="FunFam" id="3.40.50.10190:FF:000048">
    <property type="entry name" value="DNA repair protein Rtt107"/>
    <property type="match status" value="1"/>
</dbReference>
<dbReference type="PANTHER" id="PTHR47667">
    <property type="entry name" value="REGULATOR OF TY1 TRANSPOSITION PROTEIN 107"/>
    <property type="match status" value="1"/>
</dbReference>
<feature type="region of interest" description="Disordered" evidence="1">
    <location>
        <begin position="770"/>
        <end position="791"/>
    </location>
</feature>
<dbReference type="CDD" id="cd00027">
    <property type="entry name" value="BRCT"/>
    <property type="match status" value="1"/>
</dbReference>
<dbReference type="GO" id="GO:0006302">
    <property type="term" value="P:double-strand break repair"/>
    <property type="evidence" value="ECO:0007669"/>
    <property type="project" value="TreeGrafter"/>
</dbReference>
<proteinExistence type="predicted"/>
<dbReference type="CDD" id="cd18437">
    <property type="entry name" value="BRCT_BRC1_like_rpt3"/>
    <property type="match status" value="1"/>
</dbReference>
<gene>
    <name evidence="3" type="ORF">NUU61_007928</name>
</gene>
<dbReference type="GO" id="GO:0005634">
    <property type="term" value="C:nucleus"/>
    <property type="evidence" value="ECO:0007669"/>
    <property type="project" value="TreeGrafter"/>
</dbReference>
<name>A0A9W9ERP0_9EURO</name>
<organism evidence="3 4">
    <name type="scientific">Penicillium alfredii</name>
    <dbReference type="NCBI Taxonomy" id="1506179"/>
    <lineage>
        <taxon>Eukaryota</taxon>
        <taxon>Fungi</taxon>
        <taxon>Dikarya</taxon>
        <taxon>Ascomycota</taxon>
        <taxon>Pezizomycotina</taxon>
        <taxon>Eurotiomycetes</taxon>
        <taxon>Eurotiomycetidae</taxon>
        <taxon>Eurotiales</taxon>
        <taxon>Aspergillaceae</taxon>
        <taxon>Penicillium</taxon>
    </lineage>
</organism>
<dbReference type="PROSITE" id="PS50172">
    <property type="entry name" value="BRCT"/>
    <property type="match status" value="4"/>
</dbReference>
<feature type="region of interest" description="Disordered" evidence="1">
    <location>
        <begin position="216"/>
        <end position="235"/>
    </location>
</feature>
<dbReference type="InterPro" id="IPR001357">
    <property type="entry name" value="BRCT_dom"/>
</dbReference>